<dbReference type="PROSITE" id="PS51677">
    <property type="entry name" value="NODB"/>
    <property type="match status" value="1"/>
</dbReference>
<dbReference type="SUPFAM" id="SSF88713">
    <property type="entry name" value="Glycoside hydrolase/deacetylase"/>
    <property type="match status" value="1"/>
</dbReference>
<dbReference type="STRING" id="1033734.GCA_000285535_04523"/>
<dbReference type="EMBL" id="SLUB01000020">
    <property type="protein sequence ID" value="THE12089.1"/>
    <property type="molecule type" value="Genomic_DNA"/>
</dbReference>
<gene>
    <name evidence="3" type="primary">pdaB</name>
    <name evidence="3" type="ORF">E1I69_12095</name>
</gene>
<dbReference type="RefSeq" id="WP_136379877.1">
    <property type="nucleotide sequence ID" value="NZ_SLUB01000020.1"/>
</dbReference>
<keyword evidence="1" id="KW-0812">Transmembrane</keyword>
<reference evidence="3 4" key="1">
    <citation type="journal article" date="2019" name="Indoor Air">
        <title>Impacts of indoor surface finishes on bacterial viability.</title>
        <authorList>
            <person name="Hu J."/>
            <person name="Maamar S.B."/>
            <person name="Glawe A.J."/>
            <person name="Gottel N."/>
            <person name="Gilbert J.A."/>
            <person name="Hartmann E.M."/>
        </authorList>
    </citation>
    <scope>NUCLEOTIDE SEQUENCE [LARGE SCALE GENOMIC DNA]</scope>
    <source>
        <strain evidence="3 4">AF060A6</strain>
    </source>
</reference>
<dbReference type="InterPro" id="IPR011330">
    <property type="entry name" value="Glyco_hydro/deAcase_b/a-brl"/>
</dbReference>
<dbReference type="InterPro" id="IPR002509">
    <property type="entry name" value="NODB_dom"/>
</dbReference>
<dbReference type="PANTHER" id="PTHR10587:SF128">
    <property type="entry name" value="POLYSACCHARIDE DEACETYLASE PDAB-RELATED"/>
    <property type="match status" value="1"/>
</dbReference>
<organism evidence="3 4">
    <name type="scientific">Bacillus timonensis</name>
    <dbReference type="NCBI Taxonomy" id="1033734"/>
    <lineage>
        <taxon>Bacteria</taxon>
        <taxon>Bacillati</taxon>
        <taxon>Bacillota</taxon>
        <taxon>Bacilli</taxon>
        <taxon>Bacillales</taxon>
        <taxon>Bacillaceae</taxon>
        <taxon>Bacillus</taxon>
    </lineage>
</organism>
<dbReference type="Pfam" id="PF01522">
    <property type="entry name" value="Polysacc_deac_1"/>
    <property type="match status" value="1"/>
</dbReference>
<protein>
    <submittedName>
        <fullName evidence="3">Polysaccharide deacetylase family sporulation protein PdaB</fullName>
    </submittedName>
</protein>
<dbReference type="OrthoDB" id="9806342at2"/>
<evidence type="ECO:0000313" key="4">
    <source>
        <dbReference type="Proteomes" id="UP000306477"/>
    </source>
</evidence>
<dbReference type="AlphaFoldDB" id="A0A4S3PR38"/>
<evidence type="ECO:0000259" key="2">
    <source>
        <dbReference type="PROSITE" id="PS51677"/>
    </source>
</evidence>
<dbReference type="GO" id="GO:0005975">
    <property type="term" value="P:carbohydrate metabolic process"/>
    <property type="evidence" value="ECO:0007669"/>
    <property type="project" value="InterPro"/>
</dbReference>
<feature type="transmembrane region" description="Helical" evidence="1">
    <location>
        <begin position="12"/>
        <end position="31"/>
    </location>
</feature>
<dbReference type="Proteomes" id="UP000306477">
    <property type="component" value="Unassembled WGS sequence"/>
</dbReference>
<comment type="caution">
    <text evidence="3">The sequence shown here is derived from an EMBL/GenBank/DDBJ whole genome shotgun (WGS) entry which is preliminary data.</text>
</comment>
<dbReference type="GO" id="GO:0016020">
    <property type="term" value="C:membrane"/>
    <property type="evidence" value="ECO:0007669"/>
    <property type="project" value="TreeGrafter"/>
</dbReference>
<keyword evidence="4" id="KW-1185">Reference proteome</keyword>
<name>A0A4S3PR38_9BACI</name>
<dbReference type="PANTHER" id="PTHR10587">
    <property type="entry name" value="GLYCOSYL TRANSFERASE-RELATED"/>
    <property type="match status" value="1"/>
</dbReference>
<evidence type="ECO:0000256" key="1">
    <source>
        <dbReference type="SAM" id="Phobius"/>
    </source>
</evidence>
<accession>A0A4S3PR38</accession>
<keyword evidence="1" id="KW-0472">Membrane</keyword>
<evidence type="ECO:0000313" key="3">
    <source>
        <dbReference type="EMBL" id="THE12089.1"/>
    </source>
</evidence>
<dbReference type="InterPro" id="IPR050248">
    <property type="entry name" value="Polysacc_deacetylase_ArnD"/>
</dbReference>
<sequence>MNFFYILSSKRIKQALIILFASLFTASIFYIEKGNISPVFSTENGPRVIYTGEKSEKTVALTFNISWGDTKALPIIDTLKKEGVKNATFFLSASWAERHPQIVERIVKDGHQIGVKGYDYKNYTELEDAQIKKDIYKAQDAFKKMGVKTVSFARTPDGNFDSRVVKVLDSLGYTLIHWSIDSNDWNNPGVAIITSNVLDKVKGGDIILFHASDSAKQTADALPGVLKGIKSKGLSFVTVSDMLNNADVKSEVVE</sequence>
<proteinExistence type="predicted"/>
<dbReference type="Gene3D" id="3.20.20.370">
    <property type="entry name" value="Glycoside hydrolase/deacetylase"/>
    <property type="match status" value="1"/>
</dbReference>
<dbReference type="NCBIfam" id="TIGR02764">
    <property type="entry name" value="spore_ybaN_pdaB"/>
    <property type="match status" value="1"/>
</dbReference>
<keyword evidence="1" id="KW-1133">Transmembrane helix</keyword>
<feature type="domain" description="NodB homology" evidence="2">
    <location>
        <begin position="57"/>
        <end position="237"/>
    </location>
</feature>
<dbReference type="GO" id="GO:0016810">
    <property type="term" value="F:hydrolase activity, acting on carbon-nitrogen (but not peptide) bonds"/>
    <property type="evidence" value="ECO:0007669"/>
    <property type="project" value="InterPro"/>
</dbReference>
<dbReference type="InterPro" id="IPR014132">
    <property type="entry name" value="PdaB-like"/>
</dbReference>